<reference evidence="2 3" key="1">
    <citation type="submission" date="2022-04" db="EMBL/GenBank/DDBJ databases">
        <title>Genome diversity in the genus Frankia.</title>
        <authorList>
            <person name="Carlos-Shanley C."/>
            <person name="Hahn D."/>
        </authorList>
    </citation>
    <scope>NUCLEOTIDE SEQUENCE [LARGE SCALE GENOMIC DNA]</scope>
    <source>
        <strain evidence="2 3">Ag45/Mut15</strain>
    </source>
</reference>
<dbReference type="SUPFAM" id="SSF50129">
    <property type="entry name" value="GroES-like"/>
    <property type="match status" value="1"/>
</dbReference>
<dbReference type="InterPro" id="IPR052733">
    <property type="entry name" value="Chloroplast_QOR"/>
</dbReference>
<organism evidence="2 3">
    <name type="scientific">Frankia umida</name>
    <dbReference type="NCBI Taxonomy" id="573489"/>
    <lineage>
        <taxon>Bacteria</taxon>
        <taxon>Bacillati</taxon>
        <taxon>Actinomycetota</taxon>
        <taxon>Actinomycetes</taxon>
        <taxon>Frankiales</taxon>
        <taxon>Frankiaceae</taxon>
        <taxon>Frankia</taxon>
    </lineage>
</organism>
<dbReference type="Pfam" id="PF08240">
    <property type="entry name" value="ADH_N"/>
    <property type="match status" value="1"/>
</dbReference>
<accession>A0ABT0JV88</accession>
<protein>
    <submittedName>
        <fullName evidence="2">NADP-dependent oxidoreductase</fullName>
    </submittedName>
</protein>
<evidence type="ECO:0000313" key="3">
    <source>
        <dbReference type="Proteomes" id="UP001201873"/>
    </source>
</evidence>
<proteinExistence type="predicted"/>
<dbReference type="PROSITE" id="PS01162">
    <property type="entry name" value="QOR_ZETA_CRYSTAL"/>
    <property type="match status" value="1"/>
</dbReference>
<feature type="domain" description="Enoyl reductase (ER)" evidence="1">
    <location>
        <begin position="7"/>
        <end position="301"/>
    </location>
</feature>
<dbReference type="InterPro" id="IPR013154">
    <property type="entry name" value="ADH-like_N"/>
</dbReference>
<dbReference type="Pfam" id="PF13602">
    <property type="entry name" value="ADH_zinc_N_2"/>
    <property type="match status" value="1"/>
</dbReference>
<dbReference type="Gene3D" id="3.90.180.10">
    <property type="entry name" value="Medium-chain alcohol dehydrogenases, catalytic domain"/>
    <property type="match status" value="1"/>
</dbReference>
<gene>
    <name evidence="2" type="ORF">MXD59_06635</name>
</gene>
<keyword evidence="3" id="KW-1185">Reference proteome</keyword>
<dbReference type="Proteomes" id="UP001201873">
    <property type="component" value="Unassembled WGS sequence"/>
</dbReference>
<evidence type="ECO:0000259" key="1">
    <source>
        <dbReference type="SMART" id="SM00829"/>
    </source>
</evidence>
<dbReference type="Gene3D" id="3.40.50.720">
    <property type="entry name" value="NAD(P)-binding Rossmann-like Domain"/>
    <property type="match status" value="1"/>
</dbReference>
<dbReference type="EMBL" id="JALKFT010000005">
    <property type="protein sequence ID" value="MCK9875456.1"/>
    <property type="molecule type" value="Genomic_DNA"/>
</dbReference>
<dbReference type="SUPFAM" id="SSF51735">
    <property type="entry name" value="NAD(P)-binding Rossmann-fold domains"/>
    <property type="match status" value="1"/>
</dbReference>
<comment type="caution">
    <text evidence="2">The sequence shown here is derived from an EMBL/GenBank/DDBJ whole genome shotgun (WGS) entry which is preliminary data.</text>
</comment>
<dbReference type="CDD" id="cd05289">
    <property type="entry name" value="MDR_like_2"/>
    <property type="match status" value="1"/>
</dbReference>
<dbReference type="SMART" id="SM00829">
    <property type="entry name" value="PKS_ER"/>
    <property type="match status" value="1"/>
</dbReference>
<dbReference type="InterPro" id="IPR020843">
    <property type="entry name" value="ER"/>
</dbReference>
<evidence type="ECO:0000313" key="2">
    <source>
        <dbReference type="EMBL" id="MCK9875456.1"/>
    </source>
</evidence>
<dbReference type="InterPro" id="IPR011032">
    <property type="entry name" value="GroES-like_sf"/>
</dbReference>
<dbReference type="PANTHER" id="PTHR44013:SF1">
    <property type="entry name" value="ZINC-TYPE ALCOHOL DEHYDROGENASE-LIKE PROTEIN C16A3.02C"/>
    <property type="match status" value="1"/>
</dbReference>
<dbReference type="InterPro" id="IPR002364">
    <property type="entry name" value="Quin_OxRdtase/zeta-crystal_CS"/>
</dbReference>
<sequence length="303" mass="31057">MRIHGYGDAAVIRRDDIPPPVPGPGEVLIQVAATSFNPSEIGVRSGMLRSLFPLDLPHTLGWDVAGTVVEVGSRVRTPAVGDQVVGLLAGGAAAEYVSAAADALVPAPTSIPLAHAAALPVAGITAWQAVFEHGRVAPGQRVLINGAGGGIGGFAIQLAKHAGAHVIATASPRSTAAVQRLAADQIIDYTARFIADGLDRPVDVVLNLVALSPPQAATLVPLVRRGGVFVSVTTPIEPPTGVPVTATHFVARNDTSQLAALVKLVDAGAVRADIAATRPFADLASVHREAEANRTRGKIIIIP</sequence>
<name>A0ABT0JV88_9ACTN</name>
<dbReference type="InterPro" id="IPR036291">
    <property type="entry name" value="NAD(P)-bd_dom_sf"/>
</dbReference>
<dbReference type="PANTHER" id="PTHR44013">
    <property type="entry name" value="ZINC-TYPE ALCOHOL DEHYDROGENASE-LIKE PROTEIN C16A3.02C"/>
    <property type="match status" value="1"/>
</dbReference>